<evidence type="ECO:0000259" key="4">
    <source>
        <dbReference type="PROSITE" id="PS50977"/>
    </source>
</evidence>
<organism evidence="5 6">
    <name type="scientific">Bacillus cereus</name>
    <dbReference type="NCBI Taxonomy" id="1396"/>
    <lineage>
        <taxon>Bacteria</taxon>
        <taxon>Bacillati</taxon>
        <taxon>Bacillota</taxon>
        <taxon>Bacilli</taxon>
        <taxon>Bacillales</taxon>
        <taxon>Bacillaceae</taxon>
        <taxon>Bacillus</taxon>
        <taxon>Bacillus cereus group</taxon>
    </lineage>
</organism>
<feature type="domain" description="HTH tetR-type" evidence="4">
    <location>
        <begin position="7"/>
        <end position="67"/>
    </location>
</feature>
<name>A0A164CX36_BACCE</name>
<dbReference type="InterPro" id="IPR001647">
    <property type="entry name" value="HTH_TetR"/>
</dbReference>
<dbReference type="PANTHER" id="PTHR43479:SF11">
    <property type="entry name" value="ACREF_ENVCD OPERON REPRESSOR-RELATED"/>
    <property type="match status" value="1"/>
</dbReference>
<proteinExistence type="predicted"/>
<dbReference type="PRINTS" id="PR00455">
    <property type="entry name" value="HTHTETR"/>
</dbReference>
<keyword evidence="2 3" id="KW-0238">DNA-binding</keyword>
<dbReference type="EMBL" id="LJKA01000065">
    <property type="protein sequence ID" value="KZD29538.1"/>
    <property type="molecule type" value="Genomic_DNA"/>
</dbReference>
<keyword evidence="1" id="KW-0678">Repressor</keyword>
<evidence type="ECO:0000313" key="5">
    <source>
        <dbReference type="EMBL" id="KZD29538.1"/>
    </source>
</evidence>
<dbReference type="GO" id="GO:0003677">
    <property type="term" value="F:DNA binding"/>
    <property type="evidence" value="ECO:0007669"/>
    <property type="project" value="UniProtKB-UniRule"/>
</dbReference>
<protein>
    <submittedName>
        <fullName evidence="5">Transcriptional regulator TetR family</fullName>
    </submittedName>
</protein>
<evidence type="ECO:0000256" key="2">
    <source>
        <dbReference type="ARBA" id="ARBA00023125"/>
    </source>
</evidence>
<dbReference type="PROSITE" id="PS50977">
    <property type="entry name" value="HTH_TETR_2"/>
    <property type="match status" value="1"/>
</dbReference>
<dbReference type="Pfam" id="PF00440">
    <property type="entry name" value="TetR_N"/>
    <property type="match status" value="1"/>
</dbReference>
<dbReference type="RefSeq" id="WP_063224245.1">
    <property type="nucleotide sequence ID" value="NZ_JAEHBS010000029.1"/>
</dbReference>
<dbReference type="InterPro" id="IPR050624">
    <property type="entry name" value="HTH-type_Tx_Regulator"/>
</dbReference>
<dbReference type="Gene3D" id="1.10.357.10">
    <property type="entry name" value="Tetracycline Repressor, domain 2"/>
    <property type="match status" value="1"/>
</dbReference>
<evidence type="ECO:0000313" key="6">
    <source>
        <dbReference type="Proteomes" id="UP000076501"/>
    </source>
</evidence>
<comment type="caution">
    <text evidence="5">The sequence shown here is derived from an EMBL/GenBank/DDBJ whole genome shotgun (WGS) entry which is preliminary data.</text>
</comment>
<dbReference type="AlphaFoldDB" id="A0A164CX36"/>
<dbReference type="PATRIC" id="fig|1396.539.peg.3918"/>
<gene>
    <name evidence="5" type="ORF">B4082_4456</name>
</gene>
<accession>A0A164CX36</accession>
<dbReference type="InterPro" id="IPR009057">
    <property type="entry name" value="Homeodomain-like_sf"/>
</dbReference>
<feature type="DNA-binding region" description="H-T-H motif" evidence="3">
    <location>
        <begin position="30"/>
        <end position="49"/>
    </location>
</feature>
<evidence type="ECO:0000256" key="3">
    <source>
        <dbReference type="PROSITE-ProRule" id="PRU00335"/>
    </source>
</evidence>
<dbReference type="Proteomes" id="UP000076501">
    <property type="component" value="Unassembled WGS sequence"/>
</dbReference>
<reference evidence="5 6" key="1">
    <citation type="submission" date="2015-09" db="EMBL/GenBank/DDBJ databases">
        <title>Bacillus cereus food isolates.</title>
        <authorList>
            <person name="Boekhorst J."/>
        </authorList>
    </citation>
    <scope>NUCLEOTIDE SEQUENCE [LARGE SCALE GENOMIC DNA]</scope>
    <source>
        <strain evidence="5 6">B4082</strain>
    </source>
</reference>
<evidence type="ECO:0000256" key="1">
    <source>
        <dbReference type="ARBA" id="ARBA00022491"/>
    </source>
</evidence>
<sequence>MKIKDSKQTIEKILTVSATLFSEKGFDKTSIQDIVDSIGMSRGAIFHHFKSKEDILDAVIERHLNYTYEMLEQLANSVDSVNSRDKLIKILEILISDKNIHTIDSVLNVQIKNPQFVIQRIKKGVTNEALIFKEIIEQGIADGSIETEYPNECAEVFMFLINIWTNPVLFNRKKTETIRRLIFMQYMMRQLGVDIVSDKLIESLMENYPNVEDGDIDE</sequence>
<dbReference type="SUPFAM" id="SSF46689">
    <property type="entry name" value="Homeodomain-like"/>
    <property type="match status" value="1"/>
</dbReference>
<dbReference type="PANTHER" id="PTHR43479">
    <property type="entry name" value="ACREF/ENVCD OPERON REPRESSOR-RELATED"/>
    <property type="match status" value="1"/>
</dbReference>